<accession>A0A1I8JEE0</accession>
<dbReference type="Proteomes" id="UP000095280">
    <property type="component" value="Unplaced"/>
</dbReference>
<organism evidence="1 2">
    <name type="scientific">Macrostomum lignano</name>
    <dbReference type="NCBI Taxonomy" id="282301"/>
    <lineage>
        <taxon>Eukaryota</taxon>
        <taxon>Metazoa</taxon>
        <taxon>Spiralia</taxon>
        <taxon>Lophotrochozoa</taxon>
        <taxon>Platyhelminthes</taxon>
        <taxon>Rhabditophora</taxon>
        <taxon>Macrostomorpha</taxon>
        <taxon>Macrostomida</taxon>
        <taxon>Macrostomidae</taxon>
        <taxon>Macrostomum</taxon>
    </lineage>
</organism>
<dbReference type="WBParaSite" id="maker-uti_cns_0047124-snap-gene-0.3-mRNA-1">
    <property type="protein sequence ID" value="maker-uti_cns_0047124-snap-gene-0.3-mRNA-1"/>
    <property type="gene ID" value="maker-uti_cns_0047124-snap-gene-0.3"/>
</dbReference>
<protein>
    <submittedName>
        <fullName evidence="2">Glycogen synthase</fullName>
    </submittedName>
</protein>
<sequence length="158" mass="17414">ELLPFLERFNADRGVHRAEAQRQSGLTLQPDRELHSSTVLQSHQFRSGVHRSSAELPQHAQPSTWLFVNDPVPVQQDLVRVSALRQACLSAATGTARCPPQPLPQPAGGPAAATFRQRLLQGPRRLLLHRDQLHLVAQHLLAESVQRPAVLDGTVPYG</sequence>
<evidence type="ECO:0000313" key="2">
    <source>
        <dbReference type="WBParaSite" id="maker-uti_cns_0047124-snap-gene-0.3-mRNA-1"/>
    </source>
</evidence>
<proteinExistence type="predicted"/>
<keyword evidence="1" id="KW-1185">Reference proteome</keyword>
<evidence type="ECO:0000313" key="1">
    <source>
        <dbReference type="Proteomes" id="UP000095280"/>
    </source>
</evidence>
<reference evidence="2" key="1">
    <citation type="submission" date="2016-11" db="UniProtKB">
        <authorList>
            <consortium name="WormBaseParasite"/>
        </authorList>
    </citation>
    <scope>IDENTIFICATION</scope>
</reference>
<dbReference type="AlphaFoldDB" id="A0A1I8JEE0"/>
<name>A0A1I8JEE0_9PLAT</name>